<dbReference type="PANTHER" id="PTHR30136:SF8">
    <property type="entry name" value="TRANSCRIPTIONAL REGULATORY PROTEIN"/>
    <property type="match status" value="1"/>
</dbReference>
<dbReference type="Proteomes" id="UP000679284">
    <property type="component" value="Chromosome"/>
</dbReference>
<dbReference type="AlphaFoldDB" id="A0A8J8SLZ2"/>
<dbReference type="GO" id="GO:0003677">
    <property type="term" value="F:DNA binding"/>
    <property type="evidence" value="ECO:0007669"/>
    <property type="project" value="UniProtKB-KW"/>
</dbReference>
<dbReference type="EMBL" id="CP047289">
    <property type="protein sequence ID" value="QUS36929.1"/>
    <property type="molecule type" value="Genomic_DNA"/>
</dbReference>
<dbReference type="PANTHER" id="PTHR30136">
    <property type="entry name" value="HELIX-TURN-HELIX TRANSCRIPTIONAL REGULATOR, ICLR FAMILY"/>
    <property type="match status" value="1"/>
</dbReference>
<dbReference type="Gene3D" id="1.10.10.10">
    <property type="entry name" value="Winged helix-like DNA-binding domain superfamily/Winged helix DNA-binding domain"/>
    <property type="match status" value="1"/>
</dbReference>
<dbReference type="InterPro" id="IPR050707">
    <property type="entry name" value="HTH_MetabolicPath_Reg"/>
</dbReference>
<keyword evidence="7" id="KW-1185">Reference proteome</keyword>
<dbReference type="GO" id="GO:0045892">
    <property type="term" value="P:negative regulation of DNA-templated transcription"/>
    <property type="evidence" value="ECO:0007669"/>
    <property type="project" value="TreeGrafter"/>
</dbReference>
<feature type="domain" description="IclR-ED" evidence="5">
    <location>
        <begin position="81"/>
        <end position="255"/>
    </location>
</feature>
<evidence type="ECO:0000259" key="4">
    <source>
        <dbReference type="PROSITE" id="PS51077"/>
    </source>
</evidence>
<dbReference type="Gene3D" id="3.30.450.40">
    <property type="match status" value="1"/>
</dbReference>
<evidence type="ECO:0000313" key="6">
    <source>
        <dbReference type="EMBL" id="QUS36929.1"/>
    </source>
</evidence>
<evidence type="ECO:0000256" key="1">
    <source>
        <dbReference type="ARBA" id="ARBA00023015"/>
    </source>
</evidence>
<evidence type="ECO:0000256" key="3">
    <source>
        <dbReference type="ARBA" id="ARBA00023163"/>
    </source>
</evidence>
<dbReference type="GO" id="GO:0003700">
    <property type="term" value="F:DNA-binding transcription factor activity"/>
    <property type="evidence" value="ECO:0007669"/>
    <property type="project" value="TreeGrafter"/>
</dbReference>
<evidence type="ECO:0000256" key="2">
    <source>
        <dbReference type="ARBA" id="ARBA00023125"/>
    </source>
</evidence>
<proteinExistence type="predicted"/>
<gene>
    <name evidence="6" type="ORF">GR316_07625</name>
</gene>
<keyword evidence="2" id="KW-0238">DNA-binding</keyword>
<dbReference type="Pfam" id="PF09339">
    <property type="entry name" value="HTH_IclR"/>
    <property type="match status" value="1"/>
</dbReference>
<dbReference type="InterPro" id="IPR014757">
    <property type="entry name" value="Tscrpt_reg_IclR_C"/>
</dbReference>
<evidence type="ECO:0000259" key="5">
    <source>
        <dbReference type="PROSITE" id="PS51078"/>
    </source>
</evidence>
<dbReference type="InterPro" id="IPR029016">
    <property type="entry name" value="GAF-like_dom_sf"/>
</dbReference>
<dbReference type="SMART" id="SM00346">
    <property type="entry name" value="HTH_ICLR"/>
    <property type="match status" value="1"/>
</dbReference>
<protein>
    <submittedName>
        <fullName evidence="6">Helix-turn-helix domain-containing protein</fullName>
    </submittedName>
</protein>
<organism evidence="6 7">
    <name type="scientific">Falsirhodobacter algicola</name>
    <dbReference type="NCBI Taxonomy" id="2692330"/>
    <lineage>
        <taxon>Bacteria</taxon>
        <taxon>Pseudomonadati</taxon>
        <taxon>Pseudomonadota</taxon>
        <taxon>Alphaproteobacteria</taxon>
        <taxon>Rhodobacterales</taxon>
        <taxon>Paracoccaceae</taxon>
        <taxon>Falsirhodobacter</taxon>
    </lineage>
</organism>
<dbReference type="SUPFAM" id="SSF46785">
    <property type="entry name" value="Winged helix' DNA-binding domain"/>
    <property type="match status" value="1"/>
</dbReference>
<keyword evidence="3" id="KW-0804">Transcription</keyword>
<sequence>MPLPEDAQAAPRARDGTVQSVSIAAAFLRVLSAAERALPLGEVANRVGTGRSTAHRYLQSLVKEGLAQQDPVSGHYDLGTLSLSIGVAALRRVDPVEIAGRHVKDLALTHAISAGIAIWTERGPTIVRWHNSAYFAISAVGLGAILPIDNTACGLVCQAFLPPDAVAGARRNQPEHFRGAVPRADLLDKVRRDRWAELTSHLLSNVTGQAAPIFDAQGELACVVTSVADLGRQPGAEQMTALRRAAEAINLETGGSGARPAP</sequence>
<dbReference type="SUPFAM" id="SSF55781">
    <property type="entry name" value="GAF domain-like"/>
    <property type="match status" value="1"/>
</dbReference>
<reference evidence="6" key="1">
    <citation type="submission" date="2020-01" db="EMBL/GenBank/DDBJ databases">
        <authorList>
            <person name="Yang Y."/>
            <person name="Kwon Y.M."/>
        </authorList>
    </citation>
    <scope>NUCLEOTIDE SEQUENCE</scope>
    <source>
        <strain evidence="6">PG104</strain>
    </source>
</reference>
<dbReference type="InterPro" id="IPR036390">
    <property type="entry name" value="WH_DNA-bd_sf"/>
</dbReference>
<dbReference type="PROSITE" id="PS51078">
    <property type="entry name" value="ICLR_ED"/>
    <property type="match status" value="1"/>
</dbReference>
<dbReference type="InterPro" id="IPR005471">
    <property type="entry name" value="Tscrpt_reg_IclR_N"/>
</dbReference>
<feature type="domain" description="HTH iclR-type" evidence="4">
    <location>
        <begin position="18"/>
        <end position="80"/>
    </location>
</feature>
<dbReference type="FunFam" id="1.10.10.10:FF:000056">
    <property type="entry name" value="IclR family transcriptional regulator"/>
    <property type="match status" value="1"/>
</dbReference>
<accession>A0A8J8SLZ2</accession>
<evidence type="ECO:0000313" key="7">
    <source>
        <dbReference type="Proteomes" id="UP000679284"/>
    </source>
</evidence>
<dbReference type="KEGG" id="fap:GR316_07625"/>
<dbReference type="PROSITE" id="PS51077">
    <property type="entry name" value="HTH_ICLR"/>
    <property type="match status" value="1"/>
</dbReference>
<dbReference type="InterPro" id="IPR036388">
    <property type="entry name" value="WH-like_DNA-bd_sf"/>
</dbReference>
<name>A0A8J8SLZ2_9RHOB</name>
<keyword evidence="1" id="KW-0805">Transcription regulation</keyword>